<reference evidence="1 2" key="1">
    <citation type="journal article" date="2016" name="Mol. Biol. Evol.">
        <title>Comparative Genomics of Early-Diverging Mushroom-Forming Fungi Provides Insights into the Origins of Lignocellulose Decay Capabilities.</title>
        <authorList>
            <person name="Nagy L.G."/>
            <person name="Riley R."/>
            <person name="Tritt A."/>
            <person name="Adam C."/>
            <person name="Daum C."/>
            <person name="Floudas D."/>
            <person name="Sun H."/>
            <person name="Yadav J.S."/>
            <person name="Pangilinan J."/>
            <person name="Larsson K.H."/>
            <person name="Matsuura K."/>
            <person name="Barry K."/>
            <person name="Labutti K."/>
            <person name="Kuo R."/>
            <person name="Ohm R.A."/>
            <person name="Bhattacharya S.S."/>
            <person name="Shirouzu T."/>
            <person name="Yoshinaga Y."/>
            <person name="Martin F.M."/>
            <person name="Grigoriev I.V."/>
            <person name="Hibbett D.S."/>
        </authorList>
    </citation>
    <scope>NUCLEOTIDE SEQUENCE [LARGE SCALE GENOMIC DNA]</scope>
    <source>
        <strain evidence="1 2">HHB12029</strain>
    </source>
</reference>
<dbReference type="SUPFAM" id="SSF48403">
    <property type="entry name" value="Ankyrin repeat"/>
    <property type="match status" value="1"/>
</dbReference>
<proteinExistence type="predicted"/>
<accession>A0A165BMH7</accession>
<name>A0A165BMH7_EXIGL</name>
<dbReference type="EMBL" id="KV426437">
    <property type="protein sequence ID" value="KZV80904.1"/>
    <property type="molecule type" value="Genomic_DNA"/>
</dbReference>
<feature type="non-terminal residue" evidence="1">
    <location>
        <position position="1"/>
    </location>
</feature>
<dbReference type="InterPro" id="IPR036770">
    <property type="entry name" value="Ankyrin_rpt-contain_sf"/>
</dbReference>
<dbReference type="AlphaFoldDB" id="A0A165BMH7"/>
<keyword evidence="2" id="KW-1185">Reference proteome</keyword>
<dbReference type="OrthoDB" id="2662791at2759"/>
<dbReference type="Gene3D" id="1.25.40.20">
    <property type="entry name" value="Ankyrin repeat-containing domain"/>
    <property type="match status" value="1"/>
</dbReference>
<dbReference type="InParanoid" id="A0A165BMH7"/>
<protein>
    <submittedName>
        <fullName evidence="1">Uncharacterized protein</fullName>
    </submittedName>
</protein>
<dbReference type="STRING" id="1314781.A0A165BMH7"/>
<sequence>DSQGYNTLHLATHSSAVMPLLYLLHQPIGVDSLDAEGHTSLMWAAYQGDAI</sequence>
<evidence type="ECO:0000313" key="1">
    <source>
        <dbReference type="EMBL" id="KZV80904.1"/>
    </source>
</evidence>
<dbReference type="Proteomes" id="UP000077266">
    <property type="component" value="Unassembled WGS sequence"/>
</dbReference>
<feature type="non-terminal residue" evidence="1">
    <location>
        <position position="51"/>
    </location>
</feature>
<organism evidence="1 2">
    <name type="scientific">Exidia glandulosa HHB12029</name>
    <dbReference type="NCBI Taxonomy" id="1314781"/>
    <lineage>
        <taxon>Eukaryota</taxon>
        <taxon>Fungi</taxon>
        <taxon>Dikarya</taxon>
        <taxon>Basidiomycota</taxon>
        <taxon>Agaricomycotina</taxon>
        <taxon>Agaricomycetes</taxon>
        <taxon>Auriculariales</taxon>
        <taxon>Exidiaceae</taxon>
        <taxon>Exidia</taxon>
    </lineage>
</organism>
<evidence type="ECO:0000313" key="2">
    <source>
        <dbReference type="Proteomes" id="UP000077266"/>
    </source>
</evidence>
<gene>
    <name evidence="1" type="ORF">EXIGLDRAFT_560322</name>
</gene>